<dbReference type="EMBL" id="SNXC01000015">
    <property type="protein sequence ID" value="TDO95855.1"/>
    <property type="molecule type" value="Genomic_DNA"/>
</dbReference>
<keyword evidence="2" id="KW-1185">Reference proteome</keyword>
<accession>A0A4R6M532</accession>
<name>A0A4R6M532_9GAMM</name>
<gene>
    <name evidence="1" type="ORF">DFP79_3213</name>
</gene>
<evidence type="ECO:0000313" key="1">
    <source>
        <dbReference type="EMBL" id="TDO95855.1"/>
    </source>
</evidence>
<organism evidence="1 2">
    <name type="scientific">Marinomonas balearica</name>
    <dbReference type="NCBI Taxonomy" id="491947"/>
    <lineage>
        <taxon>Bacteria</taxon>
        <taxon>Pseudomonadati</taxon>
        <taxon>Pseudomonadota</taxon>
        <taxon>Gammaproteobacteria</taxon>
        <taxon>Oceanospirillales</taxon>
        <taxon>Oceanospirillaceae</taxon>
        <taxon>Marinomonas</taxon>
    </lineage>
</organism>
<sequence>MKHVLPNVSTLLPNALLMLVGVCCLVSSMVSMKVHALEAQGLAFDPKTKALLYTERHFFSSPMIHEVRYFEPDGSLFTLKRLDYSQSLIAPDLEQLNQRQGEKISVKLKDKIVLSYKANSKEKPKETVFNPSNQLVIDAGFDRYIRQNWADLTAHSARSVMYLVPSRHTTVEFKIQRKTCLAAQEPSFVCFVVKPNAWWLSLLIDPLLLTYDATNKQLMRFVGRGNIADKKGKYQTVDIRYTYFE</sequence>
<reference evidence="1 2" key="1">
    <citation type="submission" date="2019-03" db="EMBL/GenBank/DDBJ databases">
        <title>Genomic Encyclopedia of Type Strains, Phase III (KMG-III): the genomes of soil and plant-associated and newly described type strains.</title>
        <authorList>
            <person name="Whitman W."/>
        </authorList>
    </citation>
    <scope>NUCLEOTIDE SEQUENCE [LARGE SCALE GENOMIC DNA]</scope>
    <source>
        <strain evidence="1 2">CECT 7378</strain>
    </source>
</reference>
<dbReference type="Proteomes" id="UP000294656">
    <property type="component" value="Unassembled WGS sequence"/>
</dbReference>
<dbReference type="AlphaFoldDB" id="A0A4R6M532"/>
<protein>
    <submittedName>
        <fullName evidence="1">Uncharacterized protein</fullName>
    </submittedName>
</protein>
<dbReference type="OrthoDB" id="1491713at2"/>
<dbReference type="RefSeq" id="WP_133504922.1">
    <property type="nucleotide sequence ID" value="NZ_SNXC01000015.1"/>
</dbReference>
<evidence type="ECO:0000313" key="2">
    <source>
        <dbReference type="Proteomes" id="UP000294656"/>
    </source>
</evidence>
<comment type="caution">
    <text evidence="1">The sequence shown here is derived from an EMBL/GenBank/DDBJ whole genome shotgun (WGS) entry which is preliminary data.</text>
</comment>
<proteinExistence type="predicted"/>